<dbReference type="GO" id="GO:0000978">
    <property type="term" value="F:RNA polymerase II cis-regulatory region sequence-specific DNA binding"/>
    <property type="evidence" value="ECO:0007669"/>
    <property type="project" value="TreeGrafter"/>
</dbReference>
<reference evidence="12" key="2">
    <citation type="submission" date="2025-08" db="UniProtKB">
        <authorList>
            <consortium name="RefSeq"/>
        </authorList>
    </citation>
    <scope>IDENTIFICATION</scope>
    <source>
        <tissue evidence="12">Young leaves</tissue>
    </source>
</reference>
<sequence>MEAGGETASASNRPGRTPSPRGRGRSLAPFLSKTYELVEGSEAPHVVSWNEEGTGFVVWLPQEFSQFILPRYFKHCNFASFIRQLNTYGFKKTASDRWEFRHEKFQKGRRHLLAEIARRKCGPSVFPSFLKACEKCPPPIENDVLEENKILQQRNAELLSQIKHYKALEAELLKSISKYVR</sequence>
<keyword evidence="11" id="KW-1185">Reference proteome</keyword>
<evidence type="ECO:0000256" key="6">
    <source>
        <dbReference type="ARBA" id="ARBA00023242"/>
    </source>
</evidence>
<protein>
    <submittedName>
        <fullName evidence="12">Heat stress transcription factor B-4b-like</fullName>
    </submittedName>
</protein>
<feature type="coiled-coil region" evidence="8">
    <location>
        <begin position="141"/>
        <end position="168"/>
    </location>
</feature>
<keyword evidence="5" id="KW-0238">DNA-binding</keyword>
<evidence type="ECO:0000256" key="8">
    <source>
        <dbReference type="SAM" id="Coils"/>
    </source>
</evidence>
<dbReference type="PANTHER" id="PTHR10015:SF308">
    <property type="entry name" value="HSF-TYPE DNA-BINDING DOMAIN-CONTAINING PROTEIN"/>
    <property type="match status" value="1"/>
</dbReference>
<evidence type="ECO:0000256" key="9">
    <source>
        <dbReference type="SAM" id="MobiDB-lite"/>
    </source>
</evidence>
<evidence type="ECO:0000313" key="12">
    <source>
        <dbReference type="RefSeq" id="XP_038979678.1"/>
    </source>
</evidence>
<feature type="region of interest" description="Disordered" evidence="9">
    <location>
        <begin position="1"/>
        <end position="26"/>
    </location>
</feature>
<evidence type="ECO:0000256" key="1">
    <source>
        <dbReference type="ARBA" id="ARBA00004123"/>
    </source>
</evidence>
<dbReference type="KEGG" id="pda:113463045"/>
<dbReference type="RefSeq" id="XP_038979678.1">
    <property type="nucleotide sequence ID" value="XM_039123750.1"/>
</dbReference>
<evidence type="ECO:0000256" key="2">
    <source>
        <dbReference type="ARBA" id="ARBA00011233"/>
    </source>
</evidence>
<dbReference type="InterPro" id="IPR036388">
    <property type="entry name" value="WH-like_DNA-bd_sf"/>
</dbReference>
<dbReference type="SUPFAM" id="SSF46785">
    <property type="entry name" value="Winged helix' DNA-binding domain"/>
    <property type="match status" value="1"/>
</dbReference>
<dbReference type="PRINTS" id="PR00056">
    <property type="entry name" value="HSFDOMAIN"/>
</dbReference>
<feature type="domain" description="HSF-type DNA-binding" evidence="10">
    <location>
        <begin position="26"/>
        <end position="119"/>
    </location>
</feature>
<dbReference type="GO" id="GO:0006357">
    <property type="term" value="P:regulation of transcription by RNA polymerase II"/>
    <property type="evidence" value="ECO:0007669"/>
    <property type="project" value="TreeGrafter"/>
</dbReference>
<dbReference type="GeneID" id="113463045"/>
<dbReference type="InterPro" id="IPR036390">
    <property type="entry name" value="WH_DNA-bd_sf"/>
</dbReference>
<evidence type="ECO:0000313" key="11">
    <source>
        <dbReference type="Proteomes" id="UP000228380"/>
    </source>
</evidence>
<dbReference type="GO" id="GO:0003700">
    <property type="term" value="F:DNA-binding transcription factor activity"/>
    <property type="evidence" value="ECO:0007669"/>
    <property type="project" value="InterPro"/>
</dbReference>
<dbReference type="OrthoDB" id="60033at2759"/>
<evidence type="ECO:0000256" key="4">
    <source>
        <dbReference type="ARBA" id="ARBA00023016"/>
    </source>
</evidence>
<comment type="similarity">
    <text evidence="7">Belongs to the HSF family.</text>
</comment>
<reference evidence="11" key="1">
    <citation type="journal article" date="2019" name="Nat. Commun.">
        <title>Genome-wide association mapping of date palm fruit traits.</title>
        <authorList>
            <person name="Hazzouri K.M."/>
            <person name="Gros-Balthazard M."/>
            <person name="Flowers J.M."/>
            <person name="Copetti D."/>
            <person name="Lemansour A."/>
            <person name="Lebrun M."/>
            <person name="Masmoudi K."/>
            <person name="Ferrand S."/>
            <person name="Dhar M.I."/>
            <person name="Fresquez Z.A."/>
            <person name="Rosas U."/>
            <person name="Zhang J."/>
            <person name="Talag J."/>
            <person name="Lee S."/>
            <person name="Kudrna D."/>
            <person name="Powell R.F."/>
            <person name="Leitch I.J."/>
            <person name="Krueger R.R."/>
            <person name="Wing R.A."/>
            <person name="Amiri K.M.A."/>
            <person name="Purugganan M.D."/>
        </authorList>
    </citation>
    <scope>NUCLEOTIDE SEQUENCE [LARGE SCALE GENOMIC DNA]</scope>
    <source>
        <strain evidence="11">cv. Khalas</strain>
    </source>
</reference>
<keyword evidence="3" id="KW-0597">Phosphoprotein</keyword>
<organism evidence="11 12">
    <name type="scientific">Phoenix dactylifera</name>
    <name type="common">Date palm</name>
    <dbReference type="NCBI Taxonomy" id="42345"/>
    <lineage>
        <taxon>Eukaryota</taxon>
        <taxon>Viridiplantae</taxon>
        <taxon>Streptophyta</taxon>
        <taxon>Embryophyta</taxon>
        <taxon>Tracheophyta</taxon>
        <taxon>Spermatophyta</taxon>
        <taxon>Magnoliopsida</taxon>
        <taxon>Liliopsida</taxon>
        <taxon>Arecaceae</taxon>
        <taxon>Coryphoideae</taxon>
        <taxon>Phoeniceae</taxon>
        <taxon>Phoenix</taxon>
    </lineage>
</organism>
<accession>A0A8B9A724</accession>
<dbReference type="PANTHER" id="PTHR10015">
    <property type="entry name" value="HEAT SHOCK TRANSCRIPTION FACTOR"/>
    <property type="match status" value="1"/>
</dbReference>
<keyword evidence="6" id="KW-0539">Nucleus</keyword>
<dbReference type="InterPro" id="IPR000232">
    <property type="entry name" value="HSF_DNA-bd"/>
</dbReference>
<proteinExistence type="inferred from homology"/>
<dbReference type="Pfam" id="PF00447">
    <property type="entry name" value="HSF_DNA-bind"/>
    <property type="match status" value="1"/>
</dbReference>
<comment type="subunit">
    <text evidence="2">Homotrimer.</text>
</comment>
<evidence type="ECO:0000256" key="3">
    <source>
        <dbReference type="ARBA" id="ARBA00022553"/>
    </source>
</evidence>
<dbReference type="SMART" id="SM00415">
    <property type="entry name" value="HSF"/>
    <property type="match status" value="1"/>
</dbReference>
<dbReference type="FunFam" id="1.10.10.10:FF:000660">
    <property type="entry name" value="Heat stress transcription factor A-6b"/>
    <property type="match status" value="1"/>
</dbReference>
<comment type="subcellular location">
    <subcellularLocation>
        <location evidence="1">Nucleus</location>
    </subcellularLocation>
</comment>
<dbReference type="GO" id="GO:0005634">
    <property type="term" value="C:nucleus"/>
    <property type="evidence" value="ECO:0007669"/>
    <property type="project" value="UniProtKB-SubCell"/>
</dbReference>
<name>A0A8B9A724_PHODC</name>
<dbReference type="Gene3D" id="1.10.10.10">
    <property type="entry name" value="Winged helix-like DNA-binding domain superfamily/Winged helix DNA-binding domain"/>
    <property type="match status" value="1"/>
</dbReference>
<evidence type="ECO:0000256" key="7">
    <source>
        <dbReference type="RuleBase" id="RU004020"/>
    </source>
</evidence>
<dbReference type="AlphaFoldDB" id="A0A8B9A724"/>
<keyword evidence="8" id="KW-0175">Coiled coil</keyword>
<keyword evidence="4" id="KW-0346">Stress response</keyword>
<feature type="compositionally biased region" description="Low complexity" evidence="9">
    <location>
        <begin position="11"/>
        <end position="21"/>
    </location>
</feature>
<gene>
    <name evidence="12" type="primary">LOC113463045</name>
</gene>
<evidence type="ECO:0000259" key="10">
    <source>
        <dbReference type="SMART" id="SM00415"/>
    </source>
</evidence>
<dbReference type="Proteomes" id="UP000228380">
    <property type="component" value="Chromosome 2"/>
</dbReference>
<evidence type="ECO:0000256" key="5">
    <source>
        <dbReference type="ARBA" id="ARBA00023125"/>
    </source>
</evidence>